<keyword evidence="2" id="KW-1185">Reference proteome</keyword>
<evidence type="ECO:0000313" key="2">
    <source>
        <dbReference type="Proteomes" id="UP000054217"/>
    </source>
</evidence>
<dbReference type="HOGENOM" id="CLU_2489473_0_0_1"/>
<evidence type="ECO:0000313" key="1">
    <source>
        <dbReference type="EMBL" id="KIO08853.1"/>
    </source>
</evidence>
<gene>
    <name evidence="1" type="ORF">M404DRAFT_133200</name>
</gene>
<protein>
    <submittedName>
        <fullName evidence="1">Uncharacterized protein</fullName>
    </submittedName>
</protein>
<organism evidence="1 2">
    <name type="scientific">Pisolithus tinctorius Marx 270</name>
    <dbReference type="NCBI Taxonomy" id="870435"/>
    <lineage>
        <taxon>Eukaryota</taxon>
        <taxon>Fungi</taxon>
        <taxon>Dikarya</taxon>
        <taxon>Basidiomycota</taxon>
        <taxon>Agaricomycotina</taxon>
        <taxon>Agaricomycetes</taxon>
        <taxon>Agaricomycetidae</taxon>
        <taxon>Boletales</taxon>
        <taxon>Sclerodermatineae</taxon>
        <taxon>Pisolithaceae</taxon>
        <taxon>Pisolithus</taxon>
    </lineage>
</organism>
<dbReference type="InParanoid" id="A0A0C3JIF2"/>
<reference evidence="2" key="2">
    <citation type="submission" date="2015-01" db="EMBL/GenBank/DDBJ databases">
        <title>Evolutionary Origins and Diversification of the Mycorrhizal Mutualists.</title>
        <authorList>
            <consortium name="DOE Joint Genome Institute"/>
            <consortium name="Mycorrhizal Genomics Consortium"/>
            <person name="Kohler A."/>
            <person name="Kuo A."/>
            <person name="Nagy L.G."/>
            <person name="Floudas D."/>
            <person name="Copeland A."/>
            <person name="Barry K.W."/>
            <person name="Cichocki N."/>
            <person name="Veneault-Fourrey C."/>
            <person name="LaButti K."/>
            <person name="Lindquist E.A."/>
            <person name="Lipzen A."/>
            <person name="Lundell T."/>
            <person name="Morin E."/>
            <person name="Murat C."/>
            <person name="Riley R."/>
            <person name="Ohm R."/>
            <person name="Sun H."/>
            <person name="Tunlid A."/>
            <person name="Henrissat B."/>
            <person name="Grigoriev I.V."/>
            <person name="Hibbett D.S."/>
            <person name="Martin F."/>
        </authorList>
    </citation>
    <scope>NUCLEOTIDE SEQUENCE [LARGE SCALE GENOMIC DNA]</scope>
    <source>
        <strain evidence="2">Marx 270</strain>
    </source>
</reference>
<sequence>ELSLPCNRLPWSTLEQELEKNGYALVNWPAGVRKRGNKGIHDLSAVDVNKLYDAIKCTDETRRLHIRRRASALTGICGESHRYVCSF</sequence>
<dbReference type="OrthoDB" id="2688041at2759"/>
<name>A0A0C3JIF2_PISTI</name>
<dbReference type="Proteomes" id="UP000054217">
    <property type="component" value="Unassembled WGS sequence"/>
</dbReference>
<dbReference type="EMBL" id="KN831956">
    <property type="protein sequence ID" value="KIO08853.1"/>
    <property type="molecule type" value="Genomic_DNA"/>
</dbReference>
<accession>A0A0C3JIF2</accession>
<proteinExistence type="predicted"/>
<reference evidence="1 2" key="1">
    <citation type="submission" date="2014-04" db="EMBL/GenBank/DDBJ databases">
        <authorList>
            <consortium name="DOE Joint Genome Institute"/>
            <person name="Kuo A."/>
            <person name="Kohler A."/>
            <person name="Costa M.D."/>
            <person name="Nagy L.G."/>
            <person name="Floudas D."/>
            <person name="Copeland A."/>
            <person name="Barry K.W."/>
            <person name="Cichocki N."/>
            <person name="Veneault-Fourrey C."/>
            <person name="LaButti K."/>
            <person name="Lindquist E.A."/>
            <person name="Lipzen A."/>
            <person name="Lundell T."/>
            <person name="Morin E."/>
            <person name="Murat C."/>
            <person name="Sun H."/>
            <person name="Tunlid A."/>
            <person name="Henrissat B."/>
            <person name="Grigoriev I.V."/>
            <person name="Hibbett D.S."/>
            <person name="Martin F."/>
            <person name="Nordberg H.P."/>
            <person name="Cantor M.N."/>
            <person name="Hua S.X."/>
        </authorList>
    </citation>
    <scope>NUCLEOTIDE SEQUENCE [LARGE SCALE GENOMIC DNA]</scope>
    <source>
        <strain evidence="1 2">Marx 270</strain>
    </source>
</reference>
<dbReference type="AlphaFoldDB" id="A0A0C3JIF2"/>
<feature type="non-terminal residue" evidence="1">
    <location>
        <position position="1"/>
    </location>
</feature>